<dbReference type="InterPro" id="IPR006121">
    <property type="entry name" value="HMA_dom"/>
</dbReference>
<dbReference type="AlphaFoldDB" id="A0A9W5F4M2"/>
<evidence type="ECO:0000313" key="3">
    <source>
        <dbReference type="EMBL" id="CUW94214.1"/>
    </source>
</evidence>
<dbReference type="InterPro" id="IPR036163">
    <property type="entry name" value="HMA_dom_sf"/>
</dbReference>
<evidence type="ECO:0000259" key="2">
    <source>
        <dbReference type="PROSITE" id="PS50846"/>
    </source>
</evidence>
<gene>
    <name evidence="3" type="ORF">AGR2A_Cc90033</name>
</gene>
<dbReference type="PROSITE" id="PS01047">
    <property type="entry name" value="HMA_1"/>
    <property type="match status" value="1"/>
</dbReference>
<evidence type="ECO:0000313" key="4">
    <source>
        <dbReference type="Proteomes" id="UP000191933"/>
    </source>
</evidence>
<protein>
    <submittedName>
        <fullName evidence="3">Heavy metal transport/detoxification protein</fullName>
    </submittedName>
</protein>
<name>A0A9W5F4M2_9HYPH</name>
<dbReference type="PROSITE" id="PS50846">
    <property type="entry name" value="HMA_2"/>
    <property type="match status" value="1"/>
</dbReference>
<sequence>MTPTTFLIPDMTCGHCEKTLRGALSDVLPDAAVNIDLSTHRLTVTGDAATAEEAIREAGYSPERAG</sequence>
<dbReference type="Proteomes" id="UP000191933">
    <property type="component" value="Unassembled WGS sequence"/>
</dbReference>
<comment type="caution">
    <text evidence="3">The sequence shown here is derived from an EMBL/GenBank/DDBJ whole genome shotgun (WGS) entry which is preliminary data.</text>
</comment>
<reference evidence="3 4" key="1">
    <citation type="submission" date="2016-01" db="EMBL/GenBank/DDBJ databases">
        <authorList>
            <person name="Regsiter A."/>
            <person name="william w."/>
        </authorList>
    </citation>
    <scope>NUCLEOTIDE SEQUENCE [LARGE SCALE GENOMIC DNA]</scope>
    <source>
        <strain evidence="3 4">CFBP 5494</strain>
    </source>
</reference>
<evidence type="ECO:0000256" key="1">
    <source>
        <dbReference type="ARBA" id="ARBA00022723"/>
    </source>
</evidence>
<dbReference type="RefSeq" id="WP_006700082.1">
    <property type="nucleotide sequence ID" value="NZ_LT009718.1"/>
</dbReference>
<accession>A0A9W5F4M2</accession>
<dbReference type="EMBL" id="FBVY01000020">
    <property type="protein sequence ID" value="CUW94214.1"/>
    <property type="molecule type" value="Genomic_DNA"/>
</dbReference>
<dbReference type="SUPFAM" id="SSF55008">
    <property type="entry name" value="HMA, heavy metal-associated domain"/>
    <property type="match status" value="1"/>
</dbReference>
<organism evidence="3 4">
    <name type="scientific">Agrobacterium genomosp. 2 str. CFBP 5494</name>
    <dbReference type="NCBI Taxonomy" id="1183436"/>
    <lineage>
        <taxon>Bacteria</taxon>
        <taxon>Pseudomonadati</taxon>
        <taxon>Pseudomonadota</taxon>
        <taxon>Alphaproteobacteria</taxon>
        <taxon>Hyphomicrobiales</taxon>
        <taxon>Rhizobiaceae</taxon>
        <taxon>Rhizobium/Agrobacterium group</taxon>
        <taxon>Agrobacterium</taxon>
        <taxon>Agrobacterium tumefaciens complex</taxon>
    </lineage>
</organism>
<keyword evidence="1" id="KW-0479">Metal-binding</keyword>
<keyword evidence="4" id="KW-1185">Reference proteome</keyword>
<dbReference type="CDD" id="cd00371">
    <property type="entry name" value="HMA"/>
    <property type="match status" value="1"/>
</dbReference>
<dbReference type="Pfam" id="PF00403">
    <property type="entry name" value="HMA"/>
    <property type="match status" value="1"/>
</dbReference>
<feature type="domain" description="HMA" evidence="2">
    <location>
        <begin position="2"/>
        <end position="63"/>
    </location>
</feature>
<dbReference type="GO" id="GO:0046872">
    <property type="term" value="F:metal ion binding"/>
    <property type="evidence" value="ECO:0007669"/>
    <property type="project" value="UniProtKB-KW"/>
</dbReference>
<proteinExistence type="predicted"/>
<dbReference type="GeneID" id="61454233"/>
<dbReference type="Gene3D" id="3.30.70.100">
    <property type="match status" value="1"/>
</dbReference>
<dbReference type="InterPro" id="IPR017969">
    <property type="entry name" value="Heavy-metal-associated_CS"/>
</dbReference>